<protein>
    <recommendedName>
        <fullName evidence="3">SRPBCC family protein</fullName>
    </recommendedName>
</protein>
<reference evidence="1" key="2">
    <citation type="submission" date="2023-01" db="EMBL/GenBank/DDBJ databases">
        <authorList>
            <person name="Sun Q."/>
            <person name="Evtushenko L."/>
        </authorList>
    </citation>
    <scope>NUCLEOTIDE SEQUENCE</scope>
    <source>
        <strain evidence="1">VKM B-2222</strain>
    </source>
</reference>
<name>A0AAD3NY51_9RHOB</name>
<comment type="caution">
    <text evidence="1">The sequence shown here is derived from an EMBL/GenBank/DDBJ whole genome shotgun (WGS) entry which is preliminary data.</text>
</comment>
<organism evidence="1 2">
    <name type="scientific">Paracoccus kondratievae</name>
    <dbReference type="NCBI Taxonomy" id="135740"/>
    <lineage>
        <taxon>Bacteria</taxon>
        <taxon>Pseudomonadati</taxon>
        <taxon>Pseudomonadota</taxon>
        <taxon>Alphaproteobacteria</taxon>
        <taxon>Rhodobacterales</taxon>
        <taxon>Paracoccaceae</taxon>
        <taxon>Paracoccus</taxon>
    </lineage>
</organism>
<dbReference type="SUPFAM" id="SSF55961">
    <property type="entry name" value="Bet v1-like"/>
    <property type="match status" value="1"/>
</dbReference>
<dbReference type="Proteomes" id="UP001143349">
    <property type="component" value="Unassembled WGS sequence"/>
</dbReference>
<keyword evidence="2" id="KW-1185">Reference proteome</keyword>
<dbReference type="EMBL" id="BSFH01000024">
    <property type="protein sequence ID" value="GLK64120.1"/>
    <property type="molecule type" value="Genomic_DNA"/>
</dbReference>
<evidence type="ECO:0000313" key="2">
    <source>
        <dbReference type="Proteomes" id="UP001143349"/>
    </source>
</evidence>
<evidence type="ECO:0008006" key="3">
    <source>
        <dbReference type="Google" id="ProtNLM"/>
    </source>
</evidence>
<proteinExistence type="predicted"/>
<dbReference type="AlphaFoldDB" id="A0AAD3NY51"/>
<evidence type="ECO:0000313" key="1">
    <source>
        <dbReference type="EMBL" id="GLK64120.1"/>
    </source>
</evidence>
<gene>
    <name evidence="1" type="ORF">GCM10017635_15910</name>
</gene>
<reference evidence="1" key="1">
    <citation type="journal article" date="2014" name="Int. J. Syst. Evol. Microbiol.">
        <title>Complete genome sequence of Corynebacterium casei LMG S-19264T (=DSM 44701T), isolated from a smear-ripened cheese.</title>
        <authorList>
            <consortium name="US DOE Joint Genome Institute (JGI-PGF)"/>
            <person name="Walter F."/>
            <person name="Albersmeier A."/>
            <person name="Kalinowski J."/>
            <person name="Ruckert C."/>
        </authorList>
    </citation>
    <scope>NUCLEOTIDE SEQUENCE</scope>
    <source>
        <strain evidence="1">VKM B-2222</strain>
    </source>
</reference>
<sequence length="143" mass="16381">MDLAAEDLFRAVSNFKAIERLLVRRGVDLRRQDRLAGTAVGMRWQLGFDWRAHHREMVLELTQFDPPEALTLEGSSDQFNLSIRMTVVALTRTKSRLLFETEAQPRGMKARILLQTAKLGKSQLDRKFARHVGDLVTYLIANT</sequence>
<accession>A0AAD3NY51</accession>